<name>A0A0D2K278_9BACT</name>
<dbReference type="GO" id="GO:0015833">
    <property type="term" value="P:peptide transport"/>
    <property type="evidence" value="ECO:0007669"/>
    <property type="project" value="TreeGrafter"/>
</dbReference>
<sequence length="490" mass="55272">MVHGAASEPRSLDPYFHSETPTNSMNNNIYDGLVAFDAELNVVPALAEKWENPDNVTWVFHLRKDVKFHDGTPFTADDVKFSIERCKTWAKSGFKSTVNKVKSVEVLGPHKVKITTPKPFGILHRKLAQVNIMCKAYVEKHGAEYQSEHPNGTGAYKVKEWIKGDHITLTANPDYFRGEAKIKEVVVRPLTNDATRTAALLSGEVDLIDDLPVRDVARTKGSSEVESISRPGLRLIYLQMDQDREKSPKAKGPDGKNPLLKAKVRKALYLGINEDAIIKHVMNGFAFPAGQFYPKAVFGYDDSIKRPAYNPEKAKQLLKEAGYPNGFEIEIASPNDRYINDEKIAQAVASSLAKLGIKIKVNALPKKTFFPMTDRKEASFFLIGWACADGDASAFLDGIAHTYDKERGFGRYNRGRYSNKEVDKLIEDAGSTVDQKERLKFMKAAQKLALEQDQAFIPLHFQVDLYGKSKKLNWKPRADHYMRYYDMEMK</sequence>
<dbReference type="Gene3D" id="3.10.105.10">
    <property type="entry name" value="Dipeptide-binding Protein, Domain 3"/>
    <property type="match status" value="1"/>
</dbReference>
<organism evidence="5 6">
    <name type="scientific">Dethiosulfatarculus sandiegensis</name>
    <dbReference type="NCBI Taxonomy" id="1429043"/>
    <lineage>
        <taxon>Bacteria</taxon>
        <taxon>Pseudomonadati</taxon>
        <taxon>Thermodesulfobacteriota</taxon>
        <taxon>Desulfarculia</taxon>
        <taxon>Desulfarculales</taxon>
        <taxon>Desulfarculaceae</taxon>
        <taxon>Dethiosulfatarculus</taxon>
    </lineage>
</organism>
<evidence type="ECO:0000256" key="3">
    <source>
        <dbReference type="ARBA" id="ARBA00022729"/>
    </source>
</evidence>
<gene>
    <name evidence="5" type="ORF">X474_00055</name>
</gene>
<dbReference type="Gene3D" id="3.40.190.10">
    <property type="entry name" value="Periplasmic binding protein-like II"/>
    <property type="match status" value="1"/>
</dbReference>
<protein>
    <recommendedName>
        <fullName evidence="4">Solute-binding protein family 5 domain-containing protein</fullName>
    </recommendedName>
</protein>
<dbReference type="PANTHER" id="PTHR30290:SF9">
    <property type="entry name" value="OLIGOPEPTIDE-BINDING PROTEIN APPA"/>
    <property type="match status" value="1"/>
</dbReference>
<dbReference type="CDD" id="cd08498">
    <property type="entry name" value="PBP2_NikA_DppA_OppA_like_2"/>
    <property type="match status" value="1"/>
</dbReference>
<dbReference type="GO" id="GO:0030288">
    <property type="term" value="C:outer membrane-bounded periplasmic space"/>
    <property type="evidence" value="ECO:0007669"/>
    <property type="project" value="UniProtKB-ARBA"/>
</dbReference>
<dbReference type="InterPro" id="IPR030678">
    <property type="entry name" value="Peptide/Ni-bd"/>
</dbReference>
<dbReference type="PANTHER" id="PTHR30290">
    <property type="entry name" value="PERIPLASMIC BINDING COMPONENT OF ABC TRANSPORTER"/>
    <property type="match status" value="1"/>
</dbReference>
<feature type="domain" description="Solute-binding protein family 5" evidence="4">
    <location>
        <begin position="41"/>
        <end position="404"/>
    </location>
</feature>
<dbReference type="Gene3D" id="3.90.76.10">
    <property type="entry name" value="Dipeptide-binding Protein, Domain 1"/>
    <property type="match status" value="1"/>
</dbReference>
<dbReference type="SUPFAM" id="SSF53850">
    <property type="entry name" value="Periplasmic binding protein-like II"/>
    <property type="match status" value="1"/>
</dbReference>
<dbReference type="Proteomes" id="UP000032233">
    <property type="component" value="Unassembled WGS sequence"/>
</dbReference>
<dbReference type="PROSITE" id="PS01040">
    <property type="entry name" value="SBP_BACTERIAL_5"/>
    <property type="match status" value="1"/>
</dbReference>
<keyword evidence="3" id="KW-0732">Signal</keyword>
<dbReference type="GO" id="GO:0043190">
    <property type="term" value="C:ATP-binding cassette (ABC) transporter complex"/>
    <property type="evidence" value="ECO:0007669"/>
    <property type="project" value="InterPro"/>
</dbReference>
<evidence type="ECO:0000313" key="6">
    <source>
        <dbReference type="Proteomes" id="UP000032233"/>
    </source>
</evidence>
<dbReference type="STRING" id="1429043.X474_00055"/>
<comment type="caution">
    <text evidence="5">The sequence shown here is derived from an EMBL/GenBank/DDBJ whole genome shotgun (WGS) entry which is preliminary data.</text>
</comment>
<dbReference type="AlphaFoldDB" id="A0A0D2K278"/>
<dbReference type="InterPro" id="IPR000914">
    <property type="entry name" value="SBP_5_dom"/>
</dbReference>
<dbReference type="PATRIC" id="fig|1429043.3.peg.12"/>
<dbReference type="InParanoid" id="A0A0D2K278"/>
<dbReference type="Pfam" id="PF00496">
    <property type="entry name" value="SBP_bac_5"/>
    <property type="match status" value="1"/>
</dbReference>
<evidence type="ECO:0000259" key="4">
    <source>
        <dbReference type="Pfam" id="PF00496"/>
    </source>
</evidence>
<evidence type="ECO:0000256" key="1">
    <source>
        <dbReference type="ARBA" id="ARBA00005695"/>
    </source>
</evidence>
<keyword evidence="6" id="KW-1185">Reference proteome</keyword>
<dbReference type="PIRSF" id="PIRSF002741">
    <property type="entry name" value="MppA"/>
    <property type="match status" value="1"/>
</dbReference>
<accession>A0A0D2K278</accession>
<keyword evidence="2" id="KW-0813">Transport</keyword>
<dbReference type="InterPro" id="IPR039424">
    <property type="entry name" value="SBP_5"/>
</dbReference>
<proteinExistence type="inferred from homology"/>
<reference evidence="5 6" key="1">
    <citation type="submission" date="2013-11" db="EMBL/GenBank/DDBJ databases">
        <title>Metagenomic analysis of a methanogenic consortium involved in long chain n-alkane degradation.</title>
        <authorList>
            <person name="Davidova I.A."/>
            <person name="Callaghan A.V."/>
            <person name="Wawrik B."/>
            <person name="Pruitt S."/>
            <person name="Marks C."/>
            <person name="Duncan K.E."/>
            <person name="Suflita J.M."/>
        </authorList>
    </citation>
    <scope>NUCLEOTIDE SEQUENCE [LARGE SCALE GENOMIC DNA]</scope>
    <source>
        <strain evidence="5 6">SPR</strain>
    </source>
</reference>
<comment type="similarity">
    <text evidence="1">Belongs to the bacterial solute-binding protein 5 family.</text>
</comment>
<dbReference type="InterPro" id="IPR023765">
    <property type="entry name" value="SBP_5_CS"/>
</dbReference>
<evidence type="ECO:0000256" key="2">
    <source>
        <dbReference type="ARBA" id="ARBA00022448"/>
    </source>
</evidence>
<evidence type="ECO:0000313" key="5">
    <source>
        <dbReference type="EMBL" id="KIX15780.1"/>
    </source>
</evidence>
<dbReference type="EMBL" id="AZAC01000001">
    <property type="protein sequence ID" value="KIX15780.1"/>
    <property type="molecule type" value="Genomic_DNA"/>
</dbReference>
<dbReference type="GO" id="GO:1904680">
    <property type="term" value="F:peptide transmembrane transporter activity"/>
    <property type="evidence" value="ECO:0007669"/>
    <property type="project" value="TreeGrafter"/>
</dbReference>